<evidence type="ECO:0000256" key="1">
    <source>
        <dbReference type="ARBA" id="ARBA00023002"/>
    </source>
</evidence>
<accession>A0A0A3ZA17</accession>
<dbReference type="EMBL" id="JRUQ01000006">
    <property type="protein sequence ID" value="KGT95917.1"/>
    <property type="molecule type" value="Genomic_DNA"/>
</dbReference>
<dbReference type="STRING" id="371042.NG99_01755"/>
<dbReference type="InterPro" id="IPR013154">
    <property type="entry name" value="ADH-like_N"/>
</dbReference>
<dbReference type="InterPro" id="IPR011032">
    <property type="entry name" value="GroES-like_sf"/>
</dbReference>
<dbReference type="AlphaFoldDB" id="A0A0A3ZA17"/>
<dbReference type="InterPro" id="IPR050129">
    <property type="entry name" value="Zn_alcohol_dh"/>
</dbReference>
<dbReference type="Gene3D" id="3.90.180.10">
    <property type="entry name" value="Medium-chain alcohol dehydrogenases, catalytic domain"/>
    <property type="match status" value="2"/>
</dbReference>
<keyword evidence="4" id="KW-1185">Reference proteome</keyword>
<evidence type="ECO:0000313" key="3">
    <source>
        <dbReference type="EMBL" id="KGT95917.1"/>
    </source>
</evidence>
<evidence type="ECO:0000259" key="2">
    <source>
        <dbReference type="Pfam" id="PF08240"/>
    </source>
</evidence>
<sequence length="539" mass="58414">MDSFGRNARPEIRPLKMPGPGEVLAKVEAFSLCASDVKMIDMGNDYPLFKDRDFARHPAILGHELSLRVVATGADMAAAWPPGQRFGVQPDVYLNGERFCIGVNVTGGMAEYILLGKEVFTSDQGCCAFSIDDAISDAALAQTEPLACVEAAFVPHSRRQMKQGGSLLIWLAKGVKKSFALDMPLVATEITRVGTVDDFEHFVSGQPQQASQIQSELPPGIFDDILILGNPDRETLTQIVERMAVNGLLCWLPESEPESQIPADIAKIHYHNVALMGSPLRRLSAAFSQRDYRYDYLPGGTLVLSGGGGTMGRIHLQRALKSPHPPARVIVTGNTRKRLDRMQQDFAPLLLQTGKNTDVRYLAVQESANFATQIRELVGPQGASDIIICAPGIDPLSGVVDLLADDGTLVLFSGTRYGQFGPLPLGKVAWSGATITASSGSSANDQRRVLEKVRTGEALPDFNVAAIGGLLATLEGLQAVKAGRFPGKVVIYPALADLPLLALSELESWDRPLSEFVARHGWSRQAEQRLFSSWQKNKS</sequence>
<dbReference type="PANTHER" id="PTHR43401:SF2">
    <property type="entry name" value="L-THREONINE 3-DEHYDROGENASE"/>
    <property type="match status" value="1"/>
</dbReference>
<dbReference type="eggNOG" id="COG1063">
    <property type="taxonomic scope" value="Bacteria"/>
</dbReference>
<organism evidence="3 4">
    <name type="scientific">Erwinia typographi</name>
    <dbReference type="NCBI Taxonomy" id="371042"/>
    <lineage>
        <taxon>Bacteria</taxon>
        <taxon>Pseudomonadati</taxon>
        <taxon>Pseudomonadota</taxon>
        <taxon>Gammaproteobacteria</taxon>
        <taxon>Enterobacterales</taxon>
        <taxon>Erwiniaceae</taxon>
        <taxon>Erwinia</taxon>
    </lineage>
</organism>
<dbReference type="GO" id="GO:0016491">
    <property type="term" value="F:oxidoreductase activity"/>
    <property type="evidence" value="ECO:0007669"/>
    <property type="project" value="UniProtKB-KW"/>
</dbReference>
<feature type="domain" description="Alcohol dehydrogenase-like N-terminal" evidence="2">
    <location>
        <begin position="19"/>
        <end position="116"/>
    </location>
</feature>
<dbReference type="SUPFAM" id="SSF51735">
    <property type="entry name" value="NAD(P)-binding Rossmann-fold domains"/>
    <property type="match status" value="1"/>
</dbReference>
<gene>
    <name evidence="3" type="ORF">NG99_01755</name>
</gene>
<name>A0A0A3ZA17_9GAMM</name>
<comment type="caution">
    <text evidence="3">The sequence shown here is derived from an EMBL/GenBank/DDBJ whole genome shotgun (WGS) entry which is preliminary data.</text>
</comment>
<dbReference type="OrthoDB" id="9787435at2"/>
<protein>
    <recommendedName>
        <fullName evidence="2">Alcohol dehydrogenase-like N-terminal domain-containing protein</fullName>
    </recommendedName>
</protein>
<keyword evidence="1" id="KW-0560">Oxidoreductase</keyword>
<dbReference type="Pfam" id="PF08240">
    <property type="entry name" value="ADH_N"/>
    <property type="match status" value="1"/>
</dbReference>
<proteinExistence type="predicted"/>
<dbReference type="InterPro" id="IPR036291">
    <property type="entry name" value="NAD(P)-bd_dom_sf"/>
</dbReference>
<dbReference type="SUPFAM" id="SSF50129">
    <property type="entry name" value="GroES-like"/>
    <property type="match status" value="1"/>
</dbReference>
<reference evidence="3 4" key="1">
    <citation type="submission" date="2014-10" db="EMBL/GenBank/DDBJ databases">
        <title>Genome sequence of Erwinia typographi M043b.</title>
        <authorList>
            <person name="Chan K.-G."/>
            <person name="Tan W.-S."/>
        </authorList>
    </citation>
    <scope>NUCLEOTIDE SEQUENCE [LARGE SCALE GENOMIC DNA]</scope>
    <source>
        <strain evidence="3 4">M043b</strain>
    </source>
</reference>
<evidence type="ECO:0000313" key="4">
    <source>
        <dbReference type="Proteomes" id="UP000030351"/>
    </source>
</evidence>
<dbReference type="Proteomes" id="UP000030351">
    <property type="component" value="Unassembled WGS sequence"/>
</dbReference>
<dbReference type="PANTHER" id="PTHR43401">
    <property type="entry name" value="L-THREONINE 3-DEHYDROGENASE"/>
    <property type="match status" value="1"/>
</dbReference>
<dbReference type="Gene3D" id="3.40.50.720">
    <property type="entry name" value="NAD(P)-binding Rossmann-like Domain"/>
    <property type="match status" value="1"/>
</dbReference>